<dbReference type="Gramene" id="scaffold_402954.1">
    <property type="protein sequence ID" value="scaffold_402954.1"/>
    <property type="gene ID" value="scaffold_402954.1"/>
</dbReference>
<evidence type="ECO:0000313" key="2">
    <source>
        <dbReference type="Proteomes" id="UP000008694"/>
    </source>
</evidence>
<evidence type="ECO:0000313" key="1">
    <source>
        <dbReference type="EMBL" id="EFH58030.1"/>
    </source>
</evidence>
<gene>
    <name evidence="1" type="ORF">ARALYDRAFT_903453</name>
</gene>
<dbReference type="HOGENOM" id="CLU_2486393_0_0_1"/>
<dbReference type="AlphaFoldDB" id="D7LH65"/>
<dbReference type="EMBL" id="GL348716">
    <property type="protein sequence ID" value="EFH58030.1"/>
    <property type="molecule type" value="Genomic_DNA"/>
</dbReference>
<reference evidence="2" key="1">
    <citation type="journal article" date="2011" name="Nat. Genet.">
        <title>The Arabidopsis lyrata genome sequence and the basis of rapid genome size change.</title>
        <authorList>
            <person name="Hu T.T."/>
            <person name="Pattyn P."/>
            <person name="Bakker E.G."/>
            <person name="Cao J."/>
            <person name="Cheng J.-F."/>
            <person name="Clark R.M."/>
            <person name="Fahlgren N."/>
            <person name="Fawcett J.A."/>
            <person name="Grimwood J."/>
            <person name="Gundlach H."/>
            <person name="Haberer G."/>
            <person name="Hollister J.D."/>
            <person name="Ossowski S."/>
            <person name="Ottilar R.P."/>
            <person name="Salamov A.A."/>
            <person name="Schneeberger K."/>
            <person name="Spannagl M."/>
            <person name="Wang X."/>
            <person name="Yang L."/>
            <person name="Nasrallah M.E."/>
            <person name="Bergelson J."/>
            <person name="Carrington J.C."/>
            <person name="Gaut B.S."/>
            <person name="Schmutz J."/>
            <person name="Mayer K.F.X."/>
            <person name="Van de Peer Y."/>
            <person name="Grigoriev I.V."/>
            <person name="Nordborg M."/>
            <person name="Weigel D."/>
            <person name="Guo Y.-L."/>
        </authorList>
    </citation>
    <scope>NUCLEOTIDE SEQUENCE [LARGE SCALE GENOMIC DNA]</scope>
    <source>
        <strain evidence="2">cv. MN47</strain>
    </source>
</reference>
<proteinExistence type="predicted"/>
<accession>D7LH65</accession>
<sequence length="87" mass="9991">MDDDMASSKVIMNREELLLFVENKRKEDTRRDCALALTELVESFVAANKESFVQLIKKKKMSDSASRDGTTPSIQVLGFDWTYQIQE</sequence>
<name>D7LH65_ARALL</name>
<protein>
    <submittedName>
        <fullName evidence="1">Uncharacterized protein</fullName>
    </submittedName>
</protein>
<dbReference type="Proteomes" id="UP000008694">
    <property type="component" value="Unassembled WGS sequence"/>
</dbReference>
<keyword evidence="2" id="KW-1185">Reference proteome</keyword>
<organism evidence="2">
    <name type="scientific">Arabidopsis lyrata subsp. lyrata</name>
    <name type="common">Lyre-leaved rock-cress</name>
    <dbReference type="NCBI Taxonomy" id="81972"/>
    <lineage>
        <taxon>Eukaryota</taxon>
        <taxon>Viridiplantae</taxon>
        <taxon>Streptophyta</taxon>
        <taxon>Embryophyta</taxon>
        <taxon>Tracheophyta</taxon>
        <taxon>Spermatophyta</taxon>
        <taxon>Magnoliopsida</taxon>
        <taxon>eudicotyledons</taxon>
        <taxon>Gunneridae</taxon>
        <taxon>Pentapetalae</taxon>
        <taxon>rosids</taxon>
        <taxon>malvids</taxon>
        <taxon>Brassicales</taxon>
        <taxon>Brassicaceae</taxon>
        <taxon>Camelineae</taxon>
        <taxon>Arabidopsis</taxon>
    </lineage>
</organism>